<dbReference type="InterPro" id="IPR005990">
    <property type="entry name" value="IMP_DH"/>
</dbReference>
<dbReference type="EMBL" id="CP136924">
    <property type="protein sequence ID" value="WXA03524.1"/>
    <property type="molecule type" value="Genomic_DNA"/>
</dbReference>
<dbReference type="Proteomes" id="UP001368318">
    <property type="component" value="Chromosome"/>
</dbReference>
<dbReference type="Gene3D" id="3.20.20.70">
    <property type="entry name" value="Aldolase class I"/>
    <property type="match status" value="1"/>
</dbReference>
<feature type="domain" description="CBS" evidence="21">
    <location>
        <begin position="157"/>
        <end position="217"/>
    </location>
</feature>
<dbReference type="GO" id="GO:0003938">
    <property type="term" value="F:IMP dehydrogenase activity"/>
    <property type="evidence" value="ECO:0007669"/>
    <property type="project" value="UniProtKB-UniRule"/>
</dbReference>
<evidence type="ECO:0000256" key="15">
    <source>
        <dbReference type="PIRSR" id="PIRSR000130-2"/>
    </source>
</evidence>
<dbReference type="InterPro" id="IPR046342">
    <property type="entry name" value="CBS_dom_sf"/>
</dbReference>
<dbReference type="AlphaFoldDB" id="A0AAU6P0P1"/>
<sequence length="490" mass="52260">MTAHQNKILGEGLTYDDVLLVPAFSEVLPREVSIQTKFTRNITLNVPIVSAAMDTVTESRMAIAIAREGGIGVLHKNMTIEQQAVKVRRVKRAESGMIIDPVTLPLTAKVIDAKQNMAEHSIGGIPIVDEEGILKGIVTNRDLRFEKNDNRPIVEVMTSENLVTAGEGTSLMDAEVILQDNKIEKLPVVGENNKLIGLITFRDITKLTQKPNANKDEYGRLRVAAAIGVTADAVERAEALVNAGVDAVIIDTAHGHTKGVVAVLKEVKKKFPKLEVVVGNIATPAAAKYLVDAGADAVKVGIGPGSICTTRVVAGVGFPQFSAVLEVAAAIKGTGVPVIADGGIRYTGDIPKAIAAGADCVMLGSLLAGTKESPGETIIYEGRKFKSYRGMGSVEAMKKGSKDRYFQDVEDDIKKLVPEGIVGRVPYKGELVESIHQFIGGLRAGMGYCGANNIKALKNNGQFVKITSSGIHESHPHDVTITKEAPNYSR</sequence>
<dbReference type="CDD" id="cd04601">
    <property type="entry name" value="CBS_pair_IMPDH"/>
    <property type="match status" value="1"/>
</dbReference>
<dbReference type="SMART" id="SM01240">
    <property type="entry name" value="IMPDH"/>
    <property type="match status" value="1"/>
</dbReference>
<keyword evidence="5" id="KW-0677">Repeat</keyword>
<dbReference type="PANTHER" id="PTHR11911:SF111">
    <property type="entry name" value="INOSINE-5'-MONOPHOSPHATE DEHYDROGENASE"/>
    <property type="match status" value="1"/>
</dbReference>
<feature type="domain" description="CBS" evidence="21">
    <location>
        <begin position="97"/>
        <end position="153"/>
    </location>
</feature>
<feature type="binding site" evidence="13">
    <location>
        <position position="473"/>
    </location>
    <ligand>
        <name>K(+)</name>
        <dbReference type="ChEBI" id="CHEBI:29103"/>
        <note>ligand shared between two tetrameric partners</note>
    </ligand>
</feature>
<evidence type="ECO:0000256" key="8">
    <source>
        <dbReference type="ARBA" id="ARBA00022958"/>
    </source>
</evidence>
<evidence type="ECO:0000256" key="2">
    <source>
        <dbReference type="ARBA" id="ARBA00005502"/>
    </source>
</evidence>
<organism evidence="22 24">
    <name type="scientific">Mangrovimonas cancribranchiae</name>
    <dbReference type="NCBI Taxonomy" id="3080055"/>
    <lineage>
        <taxon>Bacteria</taxon>
        <taxon>Pseudomonadati</taxon>
        <taxon>Bacteroidota</taxon>
        <taxon>Flavobacteriia</taxon>
        <taxon>Flavobacteriales</taxon>
        <taxon>Flavobacteriaceae</taxon>
        <taxon>Mangrovimonas</taxon>
    </lineage>
</organism>
<evidence type="ECO:0000256" key="16">
    <source>
        <dbReference type="PIRSR" id="PIRSR000130-3"/>
    </source>
</evidence>
<dbReference type="EMBL" id="CP136925">
    <property type="protein sequence ID" value="WXA14053.1"/>
    <property type="molecule type" value="Genomic_DNA"/>
</dbReference>
<keyword evidence="8 13" id="KW-0630">Potassium</keyword>
<evidence type="ECO:0000256" key="9">
    <source>
        <dbReference type="ARBA" id="ARBA00023002"/>
    </source>
</evidence>
<keyword evidence="10 13" id="KW-0520">NAD</keyword>
<dbReference type="CDD" id="cd00381">
    <property type="entry name" value="IMPDH"/>
    <property type="match status" value="1"/>
</dbReference>
<dbReference type="Pfam" id="PF00478">
    <property type="entry name" value="IMPDH"/>
    <property type="match status" value="1"/>
</dbReference>
<dbReference type="Pfam" id="PF00571">
    <property type="entry name" value="CBS"/>
    <property type="match status" value="2"/>
</dbReference>
<feature type="binding site" description="in other chain" evidence="13 17">
    <location>
        <position position="308"/>
    </location>
    <ligand>
        <name>K(+)</name>
        <dbReference type="ChEBI" id="CHEBI:29103"/>
        <note>ligand shared between two tetrameric partners</note>
    </ligand>
</feature>
<evidence type="ECO:0000256" key="14">
    <source>
        <dbReference type="PIRSR" id="PIRSR000130-1"/>
    </source>
</evidence>
<comment type="similarity">
    <text evidence="2 13 19">Belongs to the IMPDH/GMPR family.</text>
</comment>
<proteinExistence type="inferred from homology"/>
<keyword evidence="24" id="KW-1185">Reference proteome</keyword>
<dbReference type="KEGG" id="mcaa:R3L15_04075"/>
<evidence type="ECO:0000256" key="13">
    <source>
        <dbReference type="HAMAP-Rule" id="MF_01964"/>
    </source>
</evidence>
<evidence type="ECO:0000313" key="23">
    <source>
        <dbReference type="EMBL" id="WXA14053.1"/>
    </source>
</evidence>
<keyword evidence="6 13" id="KW-0332">GMP biosynthesis</keyword>
<dbReference type="InterPro" id="IPR001093">
    <property type="entry name" value="IMP_DH_GMPRt"/>
</dbReference>
<evidence type="ECO:0000256" key="1">
    <source>
        <dbReference type="ARBA" id="ARBA00001958"/>
    </source>
</evidence>
<dbReference type="PANTHER" id="PTHR11911">
    <property type="entry name" value="INOSINE-5-MONOPHOSPHATE DEHYDROGENASE RELATED"/>
    <property type="match status" value="1"/>
</dbReference>
<evidence type="ECO:0000256" key="6">
    <source>
        <dbReference type="ARBA" id="ARBA00022749"/>
    </source>
</evidence>
<dbReference type="SMART" id="SM00116">
    <property type="entry name" value="CBS"/>
    <property type="match status" value="2"/>
</dbReference>
<evidence type="ECO:0000256" key="11">
    <source>
        <dbReference type="ARBA" id="ARBA00023122"/>
    </source>
</evidence>
<comment type="caution">
    <text evidence="13">Lacks conserved residue(s) required for the propagation of feature annotation.</text>
</comment>
<feature type="binding site" evidence="13 15">
    <location>
        <position position="419"/>
    </location>
    <ligand>
        <name>IMP</name>
        <dbReference type="ChEBI" id="CHEBI:58053"/>
    </ligand>
</feature>
<feature type="binding site" evidence="13 16">
    <location>
        <begin position="301"/>
        <end position="303"/>
    </location>
    <ligand>
        <name>NAD(+)</name>
        <dbReference type="ChEBI" id="CHEBI:57540"/>
    </ligand>
</feature>
<feature type="binding site" evidence="13">
    <location>
        <position position="251"/>
    </location>
    <ligand>
        <name>NAD(+)</name>
        <dbReference type="ChEBI" id="CHEBI:57540"/>
    </ligand>
</feature>
<feature type="binding site" evidence="16">
    <location>
        <begin position="251"/>
        <end position="253"/>
    </location>
    <ligand>
        <name>NAD(+)</name>
        <dbReference type="ChEBI" id="CHEBI:57540"/>
    </ligand>
</feature>
<comment type="activity regulation">
    <text evidence="13">Mycophenolic acid (MPA) is a non-competitive inhibitor that prevents formation of the closed enzyme conformation by binding to the same site as the amobile flap. In contrast, mizoribine monophosphate (MZP) is a competitive inhibitor that induces the closed conformation. MPA is a potent inhibitor of mammalian IMPDHs but a poor inhibitor of the bacterial enzymes. MZP is a more potent inhibitor of bacterial IMPDH.</text>
</comment>
<feature type="binding site" evidence="13">
    <location>
        <position position="474"/>
    </location>
    <ligand>
        <name>K(+)</name>
        <dbReference type="ChEBI" id="CHEBI:29103"/>
        <note>ligand shared between two tetrameric partners</note>
    </ligand>
</feature>
<evidence type="ECO:0000259" key="21">
    <source>
        <dbReference type="PROSITE" id="PS51371"/>
    </source>
</evidence>
<comment type="function">
    <text evidence="13">Catalyzes the conversion of inosine 5'-phosphate (IMP) to xanthosine 5'-phosphate (XMP), the first committed and rate-limiting step in the de novo synthesis of guanine nucleotides, and therefore plays an important role in the regulation of cell growth.</text>
</comment>
<evidence type="ECO:0000313" key="22">
    <source>
        <dbReference type="EMBL" id="WXA03524.1"/>
    </source>
</evidence>
<dbReference type="InterPro" id="IPR000644">
    <property type="entry name" value="CBS_dom"/>
</dbReference>
<feature type="binding site" evidence="13 15">
    <location>
        <begin position="341"/>
        <end position="343"/>
    </location>
    <ligand>
        <name>IMP</name>
        <dbReference type="ChEBI" id="CHEBI:58053"/>
    </ligand>
</feature>
<feature type="active site" description="Thioimidate intermediate" evidence="13 14">
    <location>
        <position position="308"/>
    </location>
</feature>
<feature type="active site" description="Proton acceptor" evidence="13 14">
    <location>
        <position position="404"/>
    </location>
</feature>
<evidence type="ECO:0000256" key="20">
    <source>
        <dbReference type="RuleBase" id="RU003928"/>
    </source>
</evidence>
<accession>A0AAU6P0P1</accession>
<evidence type="ECO:0000256" key="4">
    <source>
        <dbReference type="ARBA" id="ARBA00022723"/>
    </source>
</evidence>
<comment type="cofactor">
    <cofactor evidence="1 13">
        <name>K(+)</name>
        <dbReference type="ChEBI" id="CHEBI:29103"/>
    </cofactor>
</comment>
<dbReference type="SUPFAM" id="SSF54631">
    <property type="entry name" value="CBS-domain pair"/>
    <property type="match status" value="1"/>
</dbReference>
<evidence type="ECO:0000256" key="18">
    <source>
        <dbReference type="PROSITE-ProRule" id="PRU00703"/>
    </source>
</evidence>
<dbReference type="GO" id="GO:0046872">
    <property type="term" value="F:metal ion binding"/>
    <property type="evidence" value="ECO:0007669"/>
    <property type="project" value="UniProtKB-UniRule"/>
</dbReference>
<dbReference type="PROSITE" id="PS51371">
    <property type="entry name" value="CBS"/>
    <property type="match status" value="2"/>
</dbReference>
<dbReference type="PIRSF" id="PIRSF000130">
    <property type="entry name" value="IMPDH"/>
    <property type="match status" value="1"/>
</dbReference>
<dbReference type="GO" id="GO:0000166">
    <property type="term" value="F:nucleotide binding"/>
    <property type="evidence" value="ECO:0007669"/>
    <property type="project" value="UniProtKB-UniRule"/>
</dbReference>
<dbReference type="InterPro" id="IPR015875">
    <property type="entry name" value="IMP_DH/GMP_Rdtase_CS"/>
</dbReference>
<dbReference type="RefSeq" id="WP_338733387.1">
    <property type="nucleotide sequence ID" value="NZ_CP136924.1"/>
</dbReference>
<evidence type="ECO:0000313" key="24">
    <source>
        <dbReference type="Proteomes" id="UP001368318"/>
    </source>
</evidence>
<feature type="binding site" evidence="13 15">
    <location>
        <begin position="364"/>
        <end position="365"/>
    </location>
    <ligand>
        <name>IMP</name>
        <dbReference type="ChEBI" id="CHEBI:58053"/>
    </ligand>
</feature>
<dbReference type="FunFam" id="3.20.20.70:FF:000003">
    <property type="entry name" value="GMP reductase"/>
    <property type="match status" value="1"/>
</dbReference>
<evidence type="ECO:0000256" key="7">
    <source>
        <dbReference type="ARBA" id="ARBA00022755"/>
    </source>
</evidence>
<keyword evidence="9 13" id="KW-0560">Oxidoreductase</keyword>
<dbReference type="SUPFAM" id="SSF51412">
    <property type="entry name" value="Inosine monophosphate dehydrogenase (IMPDH)"/>
    <property type="match status" value="1"/>
</dbReference>
<dbReference type="InterPro" id="IPR013785">
    <property type="entry name" value="Aldolase_TIM"/>
</dbReference>
<evidence type="ECO:0000256" key="12">
    <source>
        <dbReference type="ARBA" id="ARBA00048028"/>
    </source>
</evidence>
<comment type="pathway">
    <text evidence="13 20">Purine metabolism; XMP biosynthesis via de novo pathway; XMP from IMP: step 1/1.</text>
</comment>
<evidence type="ECO:0000256" key="3">
    <source>
        <dbReference type="ARBA" id="ARBA00011881"/>
    </source>
</evidence>
<evidence type="ECO:0000256" key="10">
    <source>
        <dbReference type="ARBA" id="ARBA00023027"/>
    </source>
</evidence>
<comment type="subunit">
    <text evidence="3 13">Homotetramer.</text>
</comment>
<feature type="binding site" description="in other chain" evidence="13 17">
    <location>
        <position position="303"/>
    </location>
    <ligand>
        <name>K(+)</name>
        <dbReference type="ChEBI" id="CHEBI:29103"/>
        <note>ligand shared between two tetrameric partners</note>
    </ligand>
</feature>
<evidence type="ECO:0000256" key="5">
    <source>
        <dbReference type="ARBA" id="ARBA00022737"/>
    </source>
</evidence>
<comment type="catalytic activity">
    <reaction evidence="12 13 20">
        <text>IMP + NAD(+) + H2O = XMP + NADH + H(+)</text>
        <dbReference type="Rhea" id="RHEA:11708"/>
        <dbReference type="ChEBI" id="CHEBI:15377"/>
        <dbReference type="ChEBI" id="CHEBI:15378"/>
        <dbReference type="ChEBI" id="CHEBI:57464"/>
        <dbReference type="ChEBI" id="CHEBI:57540"/>
        <dbReference type="ChEBI" id="CHEBI:57945"/>
        <dbReference type="ChEBI" id="CHEBI:58053"/>
        <dbReference type="EC" id="1.1.1.205"/>
    </reaction>
</comment>
<evidence type="ECO:0000256" key="19">
    <source>
        <dbReference type="RuleBase" id="RU003927"/>
    </source>
</evidence>
<dbReference type="PROSITE" id="PS00487">
    <property type="entry name" value="IMP_DH_GMP_RED"/>
    <property type="match status" value="1"/>
</dbReference>
<feature type="binding site" evidence="13 15">
    <location>
        <position position="306"/>
    </location>
    <ligand>
        <name>IMP</name>
        <dbReference type="ChEBI" id="CHEBI:58053"/>
    </ligand>
</feature>
<keyword evidence="7 13" id="KW-0658">Purine biosynthesis</keyword>
<name>A0AAU6P0P1_9FLAO</name>
<feature type="binding site" description="in other chain" evidence="13 17">
    <location>
        <position position="305"/>
    </location>
    <ligand>
        <name>K(+)</name>
        <dbReference type="ChEBI" id="CHEBI:29103"/>
        <note>ligand shared between two tetrameric partners</note>
    </ligand>
</feature>
<protein>
    <recommendedName>
        <fullName evidence="13 20">Inosine-5'-monophosphate dehydrogenase</fullName>
        <shortName evidence="13">IMP dehydrogenase</shortName>
        <shortName evidence="13">IMPD</shortName>
        <shortName evidence="13">IMPDH</shortName>
        <ecNumber evidence="13 20">1.1.1.205</ecNumber>
    </recommendedName>
</protein>
<dbReference type="NCBIfam" id="TIGR01302">
    <property type="entry name" value="IMP_dehydrog"/>
    <property type="match status" value="1"/>
</dbReference>
<gene>
    <name evidence="13 22" type="primary">guaB</name>
    <name evidence="23" type="ORF">R3L15_04075</name>
    <name evidence="22" type="ORF">R3L16_03320</name>
</gene>
<dbReference type="GO" id="GO:0006177">
    <property type="term" value="P:GMP biosynthetic process"/>
    <property type="evidence" value="ECO:0007669"/>
    <property type="project" value="UniProtKB-UniRule"/>
</dbReference>
<feature type="binding site" evidence="13 15">
    <location>
        <begin position="388"/>
        <end position="392"/>
    </location>
    <ligand>
        <name>IMP</name>
        <dbReference type="ChEBI" id="CHEBI:58053"/>
    </ligand>
</feature>
<dbReference type="GO" id="GO:0006183">
    <property type="term" value="P:GTP biosynthetic process"/>
    <property type="evidence" value="ECO:0007669"/>
    <property type="project" value="TreeGrafter"/>
</dbReference>
<reference evidence="22 24" key="1">
    <citation type="submission" date="2023-10" db="EMBL/GenBank/DDBJ databases">
        <title>Culture-based analysis of two novel bacteria associated with mangrove crab gills.</title>
        <authorList>
            <person name="Yang X."/>
            <person name="Garuglieri E."/>
            <person name="Van Goethem M.W."/>
            <person name="Fusi M."/>
            <person name="Marasco R."/>
            <person name="Daffonchio D.G."/>
        </authorList>
    </citation>
    <scope>NUCLEOTIDE SEQUENCE [LARGE SCALE GENOMIC DNA]</scope>
    <source>
        <strain evidence="23">UG2-1</strain>
        <strain evidence="22">UG2-2</strain>
        <strain evidence="24">UG2_2</strain>
    </source>
</reference>
<dbReference type="HAMAP" id="MF_01964">
    <property type="entry name" value="IMPDH"/>
    <property type="match status" value="1"/>
</dbReference>
<dbReference type="EC" id="1.1.1.205" evidence="13 20"/>
<feature type="binding site" evidence="13">
    <location>
        <position position="475"/>
    </location>
    <ligand>
        <name>K(+)</name>
        <dbReference type="ChEBI" id="CHEBI:29103"/>
        <note>ligand shared between two tetrameric partners</note>
    </ligand>
</feature>
<evidence type="ECO:0000256" key="17">
    <source>
        <dbReference type="PIRSR" id="PIRSR000130-4"/>
    </source>
</evidence>
<keyword evidence="11 18" id="KW-0129">CBS domain</keyword>
<keyword evidence="4 13" id="KW-0479">Metal-binding</keyword>